<gene>
    <name evidence="1" type="ORF">IRJ41_015148</name>
</gene>
<dbReference type="EMBL" id="JAFHDT010000010">
    <property type="protein sequence ID" value="KAI7804613.1"/>
    <property type="molecule type" value="Genomic_DNA"/>
</dbReference>
<evidence type="ECO:0000313" key="1">
    <source>
        <dbReference type="EMBL" id="KAI7804613.1"/>
    </source>
</evidence>
<proteinExistence type="predicted"/>
<evidence type="ECO:0000313" key="2">
    <source>
        <dbReference type="Proteomes" id="UP001059041"/>
    </source>
</evidence>
<dbReference type="PANTHER" id="PTHR12697:SF20">
    <property type="entry name" value="HEAT REPEAT-CONTAINING PROTEIN 4"/>
    <property type="match status" value="1"/>
</dbReference>
<organism evidence="1 2">
    <name type="scientific">Triplophysa rosa</name>
    <name type="common">Cave loach</name>
    <dbReference type="NCBI Taxonomy" id="992332"/>
    <lineage>
        <taxon>Eukaryota</taxon>
        <taxon>Metazoa</taxon>
        <taxon>Chordata</taxon>
        <taxon>Craniata</taxon>
        <taxon>Vertebrata</taxon>
        <taxon>Euteleostomi</taxon>
        <taxon>Actinopterygii</taxon>
        <taxon>Neopterygii</taxon>
        <taxon>Teleostei</taxon>
        <taxon>Ostariophysi</taxon>
        <taxon>Cypriniformes</taxon>
        <taxon>Nemacheilidae</taxon>
        <taxon>Triplophysa</taxon>
    </lineage>
</organism>
<comment type="caution">
    <text evidence="1">The sequence shown here is derived from an EMBL/GenBank/DDBJ whole genome shotgun (WGS) entry which is preliminary data.</text>
</comment>
<dbReference type="Gene3D" id="1.25.10.10">
    <property type="entry name" value="Leucine-rich Repeat Variant"/>
    <property type="match status" value="2"/>
</dbReference>
<accession>A0A9W7TSL0</accession>
<dbReference type="AlphaFoldDB" id="A0A9W7TSL0"/>
<dbReference type="GO" id="GO:0016491">
    <property type="term" value="F:oxidoreductase activity"/>
    <property type="evidence" value="ECO:0007669"/>
    <property type="project" value="TreeGrafter"/>
</dbReference>
<dbReference type="SUPFAM" id="SSF48371">
    <property type="entry name" value="ARM repeat"/>
    <property type="match status" value="1"/>
</dbReference>
<dbReference type="Pfam" id="PF13646">
    <property type="entry name" value="HEAT_2"/>
    <property type="match status" value="1"/>
</dbReference>
<keyword evidence="2" id="KW-1185">Reference proteome</keyword>
<dbReference type="Proteomes" id="UP001059041">
    <property type="component" value="Linkage Group LG10"/>
</dbReference>
<feature type="non-terminal residue" evidence="1">
    <location>
        <position position="692"/>
    </location>
</feature>
<dbReference type="InterPro" id="IPR011989">
    <property type="entry name" value="ARM-like"/>
</dbReference>
<name>A0A9W7TSL0_TRIRA</name>
<dbReference type="PANTHER" id="PTHR12697">
    <property type="entry name" value="PBS LYASE HEAT-LIKE PROTEIN"/>
    <property type="match status" value="1"/>
</dbReference>
<reference evidence="1" key="1">
    <citation type="submission" date="2021-02" db="EMBL/GenBank/DDBJ databases">
        <title>Comparative genomics reveals that relaxation of natural selection precedes convergent phenotypic evolution of cavefish.</title>
        <authorList>
            <person name="Peng Z."/>
        </authorList>
    </citation>
    <scope>NUCLEOTIDE SEQUENCE</scope>
    <source>
        <tissue evidence="1">Muscle</tissue>
    </source>
</reference>
<dbReference type="InterPro" id="IPR016024">
    <property type="entry name" value="ARM-type_fold"/>
</dbReference>
<sequence length="692" mass="78469">NLQHAIWRPENHNKFREKRLYKRFLNNATQGLSFSEEVVCEMGPISYRKHDFSGLFHLTGPLASATKLKNVKKHKNKDMHCNVNSLTRETHSVSVQAFKIYSNRSKRFDALAWTGQINVHTCLRQTSTEDWVAQSRNSRCQELAQKKLGKTTEQGFINQHIPKDKCQNKSGPLLPLRKQHRVLGHVSFPVSVQNCLNKTATTVSVKRFEIPQAPRPQVIQNPCDGSHVFHTKNISNSVREAQVNLPEYAPELDDLRPPEFSRLEVTIQLLHCKPVAELSSLHYAVDKWRRFWNIKLPLHSVTTEGLKKGLIDPNYSVRLEAIITCASGAVHGLQQYPEHGEAAQCERWKARAVAQELQDLIVSALDDPVRRVQMAAAVCQYVIRTPNSQAKGILQSTLKQDLSGTGADSWMAAQCLAIHGDTGQAVIQRLLSQHFICDSPSDQKQSMVLLSRISRKSTLVRSLLAEELNNGNWRTRFQACNSIAQLRGPINKDLCSKLIHMMWNDWSCDVRKAAAHTLSKLDMDTDLHNELSVKLKEGPNVLRLEALIFIDQLNIMTPKLLPNFLQCFNDVYVAVRTQACLTAATLMIEDQAVLDQLINLMQNDPLWEVKVEAINALGKIGCMTPALQKLLMWALHLEEEPCVRIAACEALSTLEPKDPVLQHFLQERYAMEPNTEVQRYVLRLESFLEAMF</sequence>
<protein>
    <submittedName>
        <fullName evidence="1">HEAT repeat-containing protein 4</fullName>
    </submittedName>
</protein>